<name>A0A1R3RBW7_ASPC5</name>
<proteinExistence type="predicted"/>
<sequence>MSTSPPPAVSISPSLNSDPQSISQTSTNVHDLWANICIQSFPFPEFVQAEESHASTRTALSHERNSFDCLVVSSCNDTLPGDSEYIPIFVVVYKDTNKETEVGWKNATTQMLNYCRDSLTGNKRVYGAVAIGTKVRLCCCSYPVAFSSIQEDIELNLEDATDIKALESALEVIRERGWRWAVSTQT</sequence>
<protein>
    <submittedName>
        <fullName evidence="2">Uncharacterized protein</fullName>
    </submittedName>
</protein>
<dbReference type="Proteomes" id="UP000188318">
    <property type="component" value="Unassembled WGS sequence"/>
</dbReference>
<reference evidence="3" key="1">
    <citation type="journal article" date="2017" name="Genome Biol.">
        <title>Comparative genomics reveals high biological diversity and specific adaptations in the industrially and medically important fungal genus Aspergillus.</title>
        <authorList>
            <person name="de Vries R.P."/>
            <person name="Riley R."/>
            <person name="Wiebenga A."/>
            <person name="Aguilar-Osorio G."/>
            <person name="Amillis S."/>
            <person name="Uchima C.A."/>
            <person name="Anderluh G."/>
            <person name="Asadollahi M."/>
            <person name="Askin M."/>
            <person name="Barry K."/>
            <person name="Battaglia E."/>
            <person name="Bayram O."/>
            <person name="Benocci T."/>
            <person name="Braus-Stromeyer S.A."/>
            <person name="Caldana C."/>
            <person name="Canovas D."/>
            <person name="Cerqueira G.C."/>
            <person name="Chen F."/>
            <person name="Chen W."/>
            <person name="Choi C."/>
            <person name="Clum A."/>
            <person name="Dos Santos R.A."/>
            <person name="Damasio A.R."/>
            <person name="Diallinas G."/>
            <person name="Emri T."/>
            <person name="Fekete E."/>
            <person name="Flipphi M."/>
            <person name="Freyberg S."/>
            <person name="Gallo A."/>
            <person name="Gournas C."/>
            <person name="Habgood R."/>
            <person name="Hainaut M."/>
            <person name="Harispe M.L."/>
            <person name="Henrissat B."/>
            <person name="Hilden K.S."/>
            <person name="Hope R."/>
            <person name="Hossain A."/>
            <person name="Karabika E."/>
            <person name="Karaffa L."/>
            <person name="Karanyi Z."/>
            <person name="Krasevec N."/>
            <person name="Kuo A."/>
            <person name="Kusch H."/>
            <person name="LaButti K."/>
            <person name="Lagendijk E.L."/>
            <person name="Lapidus A."/>
            <person name="Levasseur A."/>
            <person name="Lindquist E."/>
            <person name="Lipzen A."/>
            <person name="Logrieco A.F."/>
            <person name="MacCabe A."/>
            <person name="Maekelae M.R."/>
            <person name="Malavazi I."/>
            <person name="Melin P."/>
            <person name="Meyer V."/>
            <person name="Mielnichuk N."/>
            <person name="Miskei M."/>
            <person name="Molnar A.P."/>
            <person name="Mule G."/>
            <person name="Ngan C.Y."/>
            <person name="Orejas M."/>
            <person name="Orosz E."/>
            <person name="Ouedraogo J.P."/>
            <person name="Overkamp K.M."/>
            <person name="Park H.-S."/>
            <person name="Perrone G."/>
            <person name="Piumi F."/>
            <person name="Punt P.J."/>
            <person name="Ram A.F."/>
            <person name="Ramon A."/>
            <person name="Rauscher S."/>
            <person name="Record E."/>
            <person name="Riano-Pachon D.M."/>
            <person name="Robert V."/>
            <person name="Roehrig J."/>
            <person name="Ruller R."/>
            <person name="Salamov A."/>
            <person name="Salih N.S."/>
            <person name="Samson R.A."/>
            <person name="Sandor E."/>
            <person name="Sanguinetti M."/>
            <person name="Schuetze T."/>
            <person name="Sepcic K."/>
            <person name="Shelest E."/>
            <person name="Sherlock G."/>
            <person name="Sophianopoulou V."/>
            <person name="Squina F.M."/>
            <person name="Sun H."/>
            <person name="Susca A."/>
            <person name="Todd R.B."/>
            <person name="Tsang A."/>
            <person name="Unkles S.E."/>
            <person name="van de Wiele N."/>
            <person name="van Rossen-Uffink D."/>
            <person name="Oliveira J.V."/>
            <person name="Vesth T.C."/>
            <person name="Visser J."/>
            <person name="Yu J.-H."/>
            <person name="Zhou M."/>
            <person name="Andersen M.R."/>
            <person name="Archer D.B."/>
            <person name="Baker S.E."/>
            <person name="Benoit I."/>
            <person name="Brakhage A.A."/>
            <person name="Braus G.H."/>
            <person name="Fischer R."/>
            <person name="Frisvad J.C."/>
            <person name="Goldman G.H."/>
            <person name="Houbraken J."/>
            <person name="Oakley B."/>
            <person name="Pocsi I."/>
            <person name="Scazzocchio C."/>
            <person name="Seiboth B."/>
            <person name="vanKuyk P.A."/>
            <person name="Wortman J."/>
            <person name="Dyer P.S."/>
            <person name="Grigoriev I.V."/>
        </authorList>
    </citation>
    <scope>NUCLEOTIDE SEQUENCE [LARGE SCALE GENOMIC DNA]</scope>
    <source>
        <strain evidence="3">ITEM 5010</strain>
    </source>
</reference>
<feature type="region of interest" description="Disordered" evidence="1">
    <location>
        <begin position="1"/>
        <end position="23"/>
    </location>
</feature>
<dbReference type="VEuPathDB" id="FungiDB:ASPCADRAFT_9356"/>
<gene>
    <name evidence="2" type="ORF">ASPCADRAFT_9356</name>
</gene>
<evidence type="ECO:0000313" key="2">
    <source>
        <dbReference type="EMBL" id="OOF91953.1"/>
    </source>
</evidence>
<dbReference type="AlphaFoldDB" id="A0A1R3RBW7"/>
<dbReference type="OrthoDB" id="4499616at2759"/>
<keyword evidence="3" id="KW-1185">Reference proteome</keyword>
<feature type="compositionally biased region" description="Polar residues" evidence="1">
    <location>
        <begin position="11"/>
        <end position="23"/>
    </location>
</feature>
<evidence type="ECO:0000313" key="3">
    <source>
        <dbReference type="Proteomes" id="UP000188318"/>
    </source>
</evidence>
<organism evidence="2 3">
    <name type="scientific">Aspergillus carbonarius (strain ITEM 5010)</name>
    <dbReference type="NCBI Taxonomy" id="602072"/>
    <lineage>
        <taxon>Eukaryota</taxon>
        <taxon>Fungi</taxon>
        <taxon>Dikarya</taxon>
        <taxon>Ascomycota</taxon>
        <taxon>Pezizomycotina</taxon>
        <taxon>Eurotiomycetes</taxon>
        <taxon>Eurotiomycetidae</taxon>
        <taxon>Eurotiales</taxon>
        <taxon>Aspergillaceae</taxon>
        <taxon>Aspergillus</taxon>
        <taxon>Aspergillus subgen. Circumdati</taxon>
    </lineage>
</organism>
<dbReference type="EMBL" id="KV907509">
    <property type="protein sequence ID" value="OOF91953.1"/>
    <property type="molecule type" value="Genomic_DNA"/>
</dbReference>
<accession>A0A1R3RBW7</accession>
<evidence type="ECO:0000256" key="1">
    <source>
        <dbReference type="SAM" id="MobiDB-lite"/>
    </source>
</evidence>